<name>A0AAV1C644_OLDCO</name>
<proteinExistence type="predicted"/>
<evidence type="ECO:0000313" key="1">
    <source>
        <dbReference type="EMBL" id="CAI9091121.1"/>
    </source>
</evidence>
<evidence type="ECO:0000313" key="2">
    <source>
        <dbReference type="Proteomes" id="UP001161247"/>
    </source>
</evidence>
<organism evidence="1 2">
    <name type="scientific">Oldenlandia corymbosa var. corymbosa</name>
    <dbReference type="NCBI Taxonomy" id="529605"/>
    <lineage>
        <taxon>Eukaryota</taxon>
        <taxon>Viridiplantae</taxon>
        <taxon>Streptophyta</taxon>
        <taxon>Embryophyta</taxon>
        <taxon>Tracheophyta</taxon>
        <taxon>Spermatophyta</taxon>
        <taxon>Magnoliopsida</taxon>
        <taxon>eudicotyledons</taxon>
        <taxon>Gunneridae</taxon>
        <taxon>Pentapetalae</taxon>
        <taxon>asterids</taxon>
        <taxon>lamiids</taxon>
        <taxon>Gentianales</taxon>
        <taxon>Rubiaceae</taxon>
        <taxon>Rubioideae</taxon>
        <taxon>Spermacoceae</taxon>
        <taxon>Hedyotis-Oldenlandia complex</taxon>
        <taxon>Oldenlandia</taxon>
    </lineage>
</organism>
<sequence>MVTVAEKSTSNMRNSGLNVENRRRILGENNDIKGMRMDSGSSLSHRMNQFVIPVKTGLDLTKYQIVMIIDSPTHSTRDHNHPNEFGPGDDFMIEVSQTSKHNRDVDDEAMDEIAALGSTVPSSL</sequence>
<dbReference type="EMBL" id="OX459118">
    <property type="protein sequence ID" value="CAI9091121.1"/>
    <property type="molecule type" value="Genomic_DNA"/>
</dbReference>
<dbReference type="Proteomes" id="UP001161247">
    <property type="component" value="Chromosome 1"/>
</dbReference>
<dbReference type="AlphaFoldDB" id="A0AAV1C644"/>
<gene>
    <name evidence="1" type="ORF">OLC1_LOCUS3127</name>
</gene>
<protein>
    <submittedName>
        <fullName evidence="1">OLC1v1026059C1</fullName>
    </submittedName>
</protein>
<keyword evidence="2" id="KW-1185">Reference proteome</keyword>
<accession>A0AAV1C644</accession>
<reference evidence="1" key="1">
    <citation type="submission" date="2023-03" db="EMBL/GenBank/DDBJ databases">
        <authorList>
            <person name="Julca I."/>
        </authorList>
    </citation>
    <scope>NUCLEOTIDE SEQUENCE</scope>
</reference>